<dbReference type="WBParaSite" id="Gr19_v10_g7861.t1">
    <property type="protein sequence ID" value="Gr19_v10_g7861.t1"/>
    <property type="gene ID" value="Gr19_v10_g7861"/>
</dbReference>
<feature type="region of interest" description="Disordered" evidence="1">
    <location>
        <begin position="145"/>
        <end position="179"/>
    </location>
</feature>
<reference evidence="4" key="1">
    <citation type="submission" date="2022-11" db="UniProtKB">
        <authorList>
            <consortium name="WormBaseParasite"/>
        </authorList>
    </citation>
    <scope>IDENTIFICATION</scope>
</reference>
<protein>
    <submittedName>
        <fullName evidence="4">Uncharacterized protein</fullName>
    </submittedName>
</protein>
<proteinExistence type="predicted"/>
<evidence type="ECO:0000313" key="3">
    <source>
        <dbReference type="Proteomes" id="UP000887572"/>
    </source>
</evidence>
<accession>A0A914I8F2</accession>
<evidence type="ECO:0000256" key="1">
    <source>
        <dbReference type="SAM" id="MobiDB-lite"/>
    </source>
</evidence>
<organism evidence="3 4">
    <name type="scientific">Globodera rostochiensis</name>
    <name type="common">Golden nematode worm</name>
    <name type="synonym">Heterodera rostochiensis</name>
    <dbReference type="NCBI Taxonomy" id="31243"/>
    <lineage>
        <taxon>Eukaryota</taxon>
        <taxon>Metazoa</taxon>
        <taxon>Ecdysozoa</taxon>
        <taxon>Nematoda</taxon>
        <taxon>Chromadorea</taxon>
        <taxon>Rhabditida</taxon>
        <taxon>Tylenchina</taxon>
        <taxon>Tylenchomorpha</taxon>
        <taxon>Tylenchoidea</taxon>
        <taxon>Heteroderidae</taxon>
        <taxon>Heteroderinae</taxon>
        <taxon>Globodera</taxon>
    </lineage>
</organism>
<sequence length="179" mass="20471">MFALTVFPTLFVVLLVYCLREPARTVHVLSVLLPFVPSHSSPFFVLLPAHFVLLCSVLCLLSWQLHTLRRCQEQFQLGWDSPNVKGYAELYVPDPFLRCEKQSLKHQQRKKEAQKVAADEKALSNSARVTLKKVLPDYQVFTLNEDEPNVKQQDGGIEGESQQQKRQEYGKNSRSRAIG</sequence>
<evidence type="ECO:0000256" key="2">
    <source>
        <dbReference type="SAM" id="Phobius"/>
    </source>
</evidence>
<feature type="transmembrane region" description="Helical" evidence="2">
    <location>
        <begin position="42"/>
        <end position="63"/>
    </location>
</feature>
<keyword evidence="2" id="KW-0472">Membrane</keyword>
<evidence type="ECO:0000313" key="4">
    <source>
        <dbReference type="WBParaSite" id="Gr19_v10_g7861.t1"/>
    </source>
</evidence>
<keyword evidence="2" id="KW-1133">Transmembrane helix</keyword>
<dbReference type="Proteomes" id="UP000887572">
    <property type="component" value="Unplaced"/>
</dbReference>
<name>A0A914I8F2_GLORO</name>
<keyword evidence="3" id="KW-1185">Reference proteome</keyword>
<dbReference type="AlphaFoldDB" id="A0A914I8F2"/>
<keyword evidence="2" id="KW-0812">Transmembrane</keyword>